<dbReference type="InterPro" id="IPR036013">
    <property type="entry name" value="Band_7/SPFH_dom_sf"/>
</dbReference>
<dbReference type="SUPFAM" id="SSF117892">
    <property type="entry name" value="Band 7/SPFH domain"/>
    <property type="match status" value="1"/>
</dbReference>
<keyword evidence="8" id="KW-0378">Hydrolase</keyword>
<dbReference type="EMBL" id="JBHRTI010000003">
    <property type="protein sequence ID" value="MFC3146762.1"/>
    <property type="molecule type" value="Genomic_DNA"/>
</dbReference>
<dbReference type="CDD" id="cd03405">
    <property type="entry name" value="SPFH_HflC"/>
    <property type="match status" value="1"/>
</dbReference>
<comment type="similarity">
    <text evidence="2 6">Belongs to the band 7/mec-2 family. HflC subfamily.</text>
</comment>
<dbReference type="PANTHER" id="PTHR42911:SF1">
    <property type="entry name" value="MODULATOR OF FTSH PROTEASE HFLC"/>
    <property type="match status" value="1"/>
</dbReference>
<reference evidence="9" key="1">
    <citation type="journal article" date="2019" name="Int. J. Syst. Evol. Microbiol.">
        <title>The Global Catalogue of Microorganisms (GCM) 10K type strain sequencing project: providing services to taxonomists for standard genome sequencing and annotation.</title>
        <authorList>
            <consortium name="The Broad Institute Genomics Platform"/>
            <consortium name="The Broad Institute Genome Sequencing Center for Infectious Disease"/>
            <person name="Wu L."/>
            <person name="Ma J."/>
        </authorList>
    </citation>
    <scope>NUCLEOTIDE SEQUENCE [LARGE SCALE GENOMIC DNA]</scope>
    <source>
        <strain evidence="9">KCTC 52168</strain>
    </source>
</reference>
<evidence type="ECO:0000256" key="3">
    <source>
        <dbReference type="ARBA" id="ARBA00022692"/>
    </source>
</evidence>
<dbReference type="Proteomes" id="UP001595556">
    <property type="component" value="Unassembled WGS sequence"/>
</dbReference>
<dbReference type="GO" id="GO:0008233">
    <property type="term" value="F:peptidase activity"/>
    <property type="evidence" value="ECO:0007669"/>
    <property type="project" value="UniProtKB-KW"/>
</dbReference>
<keyword evidence="8" id="KW-0645">Protease</keyword>
<dbReference type="Pfam" id="PF01145">
    <property type="entry name" value="Band_7"/>
    <property type="match status" value="1"/>
</dbReference>
<gene>
    <name evidence="8" type="primary">hflC</name>
    <name evidence="8" type="ORF">ACFOEN_03800</name>
</gene>
<comment type="subcellular location">
    <subcellularLocation>
        <location evidence="1">Membrane</location>
        <topology evidence="1">Single-pass membrane protein</topology>
    </subcellularLocation>
</comment>
<dbReference type="PANTHER" id="PTHR42911">
    <property type="entry name" value="MODULATOR OF FTSH PROTEASE HFLC"/>
    <property type="match status" value="1"/>
</dbReference>
<evidence type="ECO:0000256" key="1">
    <source>
        <dbReference type="ARBA" id="ARBA00004167"/>
    </source>
</evidence>
<name>A0ABV7GZL1_9BURK</name>
<organism evidence="8 9">
    <name type="scientific">Piscinibacterium candidicorallinum</name>
    <dbReference type="NCBI Taxonomy" id="1793872"/>
    <lineage>
        <taxon>Bacteria</taxon>
        <taxon>Pseudomonadati</taxon>
        <taxon>Pseudomonadota</taxon>
        <taxon>Betaproteobacteria</taxon>
        <taxon>Burkholderiales</taxon>
        <taxon>Piscinibacterium</taxon>
    </lineage>
</organism>
<keyword evidence="5" id="KW-0472">Membrane</keyword>
<sequence>MNRLIAALFGVLLLVFVGSTMMFIVDQRQFALVFALGEIRSVKSEPGLYFKLPPPFQNVRYYDKRILTIDTPDAERVQTSEKKNLQIDSFIKWRIADPRVFYQSFGTVVRPGSVPERAADDRLAALVRDAMQQAINKRTINDVTSRERDKIMEEVRAAVQERVKTLGVEIVDVRLKRVDFVPEISEAVFRRMEAERKRVANEQRAGGAAEGEKIRADADRQREVILAEAYREAQRIKGEGDAQATALYAQAFSANPEFAAFYRSLEAYRQSFKSRNDVMVLDPSSEFFRYMRNPGATGTRR</sequence>
<keyword evidence="4" id="KW-1133">Transmembrane helix</keyword>
<keyword evidence="9" id="KW-1185">Reference proteome</keyword>
<evidence type="ECO:0000313" key="9">
    <source>
        <dbReference type="Proteomes" id="UP001595556"/>
    </source>
</evidence>
<comment type="function">
    <text evidence="6">HflC and HflK could regulate a protease.</text>
</comment>
<keyword evidence="3" id="KW-0812">Transmembrane</keyword>
<dbReference type="SMART" id="SM00244">
    <property type="entry name" value="PHB"/>
    <property type="match status" value="1"/>
</dbReference>
<dbReference type="RefSeq" id="WP_377301237.1">
    <property type="nucleotide sequence ID" value="NZ_CP180191.1"/>
</dbReference>
<evidence type="ECO:0000259" key="7">
    <source>
        <dbReference type="SMART" id="SM00244"/>
    </source>
</evidence>
<dbReference type="InterPro" id="IPR001107">
    <property type="entry name" value="Band_7"/>
</dbReference>
<dbReference type="NCBIfam" id="TIGR01932">
    <property type="entry name" value="hflC"/>
    <property type="match status" value="1"/>
</dbReference>
<dbReference type="InterPro" id="IPR010200">
    <property type="entry name" value="HflC"/>
</dbReference>
<evidence type="ECO:0000256" key="5">
    <source>
        <dbReference type="ARBA" id="ARBA00023136"/>
    </source>
</evidence>
<evidence type="ECO:0000256" key="4">
    <source>
        <dbReference type="ARBA" id="ARBA00022989"/>
    </source>
</evidence>
<evidence type="ECO:0000256" key="6">
    <source>
        <dbReference type="PIRNR" id="PIRNR005651"/>
    </source>
</evidence>
<dbReference type="GO" id="GO:0006508">
    <property type="term" value="P:proteolysis"/>
    <property type="evidence" value="ECO:0007669"/>
    <property type="project" value="UniProtKB-KW"/>
</dbReference>
<comment type="caution">
    <text evidence="8">The sequence shown here is derived from an EMBL/GenBank/DDBJ whole genome shotgun (WGS) entry which is preliminary data.</text>
</comment>
<accession>A0ABV7GZL1</accession>
<proteinExistence type="inferred from homology"/>
<evidence type="ECO:0000256" key="2">
    <source>
        <dbReference type="ARBA" id="ARBA00007862"/>
    </source>
</evidence>
<dbReference type="PIRSF" id="PIRSF005651">
    <property type="entry name" value="HflC"/>
    <property type="match status" value="1"/>
</dbReference>
<feature type="domain" description="Band 7" evidence="7">
    <location>
        <begin position="20"/>
        <end position="192"/>
    </location>
</feature>
<evidence type="ECO:0000313" key="8">
    <source>
        <dbReference type="EMBL" id="MFC3146762.1"/>
    </source>
</evidence>
<protein>
    <recommendedName>
        <fullName evidence="6">Protein HflC</fullName>
    </recommendedName>
</protein>
<dbReference type="Gene3D" id="3.30.479.30">
    <property type="entry name" value="Band 7 domain"/>
    <property type="match status" value="1"/>
</dbReference>